<proteinExistence type="predicted"/>
<dbReference type="EMBL" id="BK032620">
    <property type="protein sequence ID" value="DAF51684.1"/>
    <property type="molecule type" value="Genomic_DNA"/>
</dbReference>
<organism evidence="1">
    <name type="scientific">Myoviridae sp. ctgEf1</name>
    <dbReference type="NCBI Taxonomy" id="2827699"/>
    <lineage>
        <taxon>Viruses</taxon>
        <taxon>Duplodnaviria</taxon>
        <taxon>Heunggongvirae</taxon>
        <taxon>Uroviricota</taxon>
        <taxon>Caudoviricetes</taxon>
    </lineage>
</organism>
<dbReference type="Pfam" id="PF06673">
    <property type="entry name" value="L_lactis_ph-MCP"/>
    <property type="match status" value="1"/>
</dbReference>
<dbReference type="InterPro" id="IPR009559">
    <property type="entry name" value="Lactococcus_phage_c2_MCP"/>
</dbReference>
<reference evidence="1" key="1">
    <citation type="journal article" date="2021" name="Proc. Natl. Acad. Sci. U.S.A.">
        <title>A Catalog of Tens of Thousands of Viruses from Human Metagenomes Reveals Hidden Associations with Chronic Diseases.</title>
        <authorList>
            <person name="Tisza M.J."/>
            <person name="Buck C.B."/>
        </authorList>
    </citation>
    <scope>NUCLEOTIDE SEQUENCE</scope>
    <source>
        <strain evidence="1">CtgEf1</strain>
    </source>
</reference>
<evidence type="ECO:0000313" key="1">
    <source>
        <dbReference type="EMBL" id="DAF51684.1"/>
    </source>
</evidence>
<accession>A0A8S5SKU2</accession>
<dbReference type="SUPFAM" id="SSF56563">
    <property type="entry name" value="Major capsid protein gp5"/>
    <property type="match status" value="1"/>
</dbReference>
<name>A0A8S5SKU2_9CAUD</name>
<protein>
    <submittedName>
        <fullName evidence="1">Major capsid protein</fullName>
    </submittedName>
</protein>
<sequence length="568" mass="62399">MAEKVKKTALELKTEISKSVGENEERRIRFVASSVNEDRHYEKVDVASLRLPLKQGGEIRAGAIPTEGVNDLVDIPLILNHSGDVRDTIGSVRSAFYENGELIFEAGISKREIAQEMLLLLEEGHLSNAFSITMSDFDYNFESETISNAEIIEVSLVFRGANREARLLAVKSLKGDEMSQEKETPEVLKKEATTTVYPEIVADDEPEVEQAKNSIENNNYNEEKEEEMDKELAKDAISKAAPSQTMKSSSNYLETREAMNDYAKILEKFAGANANEVKKAWADHVAHKGISNVEALLPGAMVSAISDGIEKSGTIWNILNKTGLTVRRIDAETAGARAQGHKRGTTKKETTLTFTDRVIRAGFIYDYLKLNKEDIVENRDTGALVKFVLETLPKRIITELERAVVIGDGRNGDGDDKINSFVSILEDAKNNVFATEYTPVKDEPLYKSIVKAAANIVAEGDVYLVMSKSAKAELKLSETKSGALVFPLGGDIAGTLEVKEIFTPSWFAPEGVQAVIFVGDAYETVGDNSIEAYTNFSLSQNKQEYLQEIYAGGALTKVKSGVVIKNAA</sequence>